<organism evidence="1 2">
    <name type="scientific">Bugula neritina</name>
    <name type="common">Brown bryozoan</name>
    <name type="synonym">Sertularia neritina</name>
    <dbReference type="NCBI Taxonomy" id="10212"/>
    <lineage>
        <taxon>Eukaryota</taxon>
        <taxon>Metazoa</taxon>
        <taxon>Spiralia</taxon>
        <taxon>Lophotrochozoa</taxon>
        <taxon>Bryozoa</taxon>
        <taxon>Gymnolaemata</taxon>
        <taxon>Cheilostomatida</taxon>
        <taxon>Flustrina</taxon>
        <taxon>Buguloidea</taxon>
        <taxon>Bugulidae</taxon>
        <taxon>Bugula</taxon>
    </lineage>
</organism>
<protein>
    <submittedName>
        <fullName evidence="1">Uncharacterized protein</fullName>
    </submittedName>
</protein>
<dbReference type="EMBL" id="VXIV02001462">
    <property type="protein sequence ID" value="KAF6033022.1"/>
    <property type="molecule type" value="Genomic_DNA"/>
</dbReference>
<keyword evidence="2" id="KW-1185">Reference proteome</keyword>
<dbReference type="Proteomes" id="UP000593567">
    <property type="component" value="Unassembled WGS sequence"/>
</dbReference>
<comment type="caution">
    <text evidence="1">The sequence shown here is derived from an EMBL/GenBank/DDBJ whole genome shotgun (WGS) entry which is preliminary data.</text>
</comment>
<proteinExistence type="predicted"/>
<evidence type="ECO:0000313" key="2">
    <source>
        <dbReference type="Proteomes" id="UP000593567"/>
    </source>
</evidence>
<name>A0A7J7K316_BUGNE</name>
<gene>
    <name evidence="1" type="ORF">EB796_008669</name>
</gene>
<reference evidence="1" key="1">
    <citation type="submission" date="2020-06" db="EMBL/GenBank/DDBJ databases">
        <title>Draft genome of Bugula neritina, a colonial animal packing powerful symbionts and potential medicines.</title>
        <authorList>
            <person name="Rayko M."/>
        </authorList>
    </citation>
    <scope>NUCLEOTIDE SEQUENCE [LARGE SCALE GENOMIC DNA]</scope>
    <source>
        <strain evidence="1">Kwan_BN1</strain>
    </source>
</reference>
<accession>A0A7J7K316</accession>
<evidence type="ECO:0000313" key="1">
    <source>
        <dbReference type="EMBL" id="KAF6033022.1"/>
    </source>
</evidence>
<sequence>MCVCCCCTVPTISNGNTEASASADNPSINDINHDDSLLLDADTLADQDEIKDVYRLKVCSLSQYLFMV</sequence>
<dbReference type="AlphaFoldDB" id="A0A7J7K316"/>